<dbReference type="InterPro" id="IPR004017">
    <property type="entry name" value="Cys_rich_dom"/>
</dbReference>
<reference evidence="10 12" key="2">
    <citation type="journal article" date="2008" name="Int. J. Syst. Evol. Microbiol.">
        <title>Methanocella paludicola gen. nov., sp. nov., a methane-producing archaeon, the first isolate of the lineage 'Rice Cluster I', and proposal of the new archaeal order Methanocellales ord. nov.</title>
        <authorList>
            <person name="Sakai S."/>
            <person name="Imachi H."/>
            <person name="Hanada S."/>
            <person name="Ohashi A."/>
            <person name="Harada H."/>
            <person name="Kamagata Y."/>
        </authorList>
    </citation>
    <scope>NUCLEOTIDE SEQUENCE [LARGE SCALE GENOMIC DNA]</scope>
    <source>
        <strain evidence="12">DSM 17711 / JCM 13418 / NBRC 101707 / SANAE</strain>
        <strain evidence="10">SANAE</strain>
    </source>
</reference>
<dbReference type="Gene3D" id="1.20.1050.140">
    <property type="match status" value="1"/>
</dbReference>
<dbReference type="InterPro" id="IPR017678">
    <property type="entry name" value="CoB/CoM_hetero-S_Rdtase_bsu"/>
</dbReference>
<gene>
    <name evidence="10" type="primary">hdrB-1</name>
    <name evidence="11" type="synonym">hdrB-3</name>
    <name evidence="10" type="ordered locus">MCP_1577</name>
    <name evidence="11" type="ordered locus">MCP_2769</name>
</gene>
<feature type="domain" description="Cysteine-rich" evidence="9">
    <location>
        <begin position="153"/>
        <end position="250"/>
    </location>
</feature>
<sequence length="303" mass="33285">MSESKFKSSLFLGCIAPNRYPGIEAATIKTSKNLGVELVDLKGAGCCPAPGAFGSMDLLTWEALAARNICLSEQMGMNCTVVCNGCYKSLYDVNEKLKQNPAEKEKVNGILKLADMKFQGSIEVRHVAEQLYNDVGIKKIRDSVVQPLNGIKVGIHYGCHLLRPGRERNFPNAPSFGTELPRFLDEMVEALGARSMEYQNKMMCCGAGGGVRGYKKDFALDMTNEKLRNMQAVGVDCIVDVCPFCHLQFDLGQVEIKEKFGDVYNIPVLHYGQLLGLAQGLSPDELGLEAHQIKVDSLLDKIV</sequence>
<dbReference type="GeneID" id="8682879"/>
<keyword evidence="4" id="KW-0479">Metal-binding</keyword>
<dbReference type="GO" id="GO:0015948">
    <property type="term" value="P:methanogenesis"/>
    <property type="evidence" value="ECO:0007669"/>
    <property type="project" value="UniProtKB-KW"/>
</dbReference>
<dbReference type="Pfam" id="PF02754">
    <property type="entry name" value="CCG"/>
    <property type="match status" value="2"/>
</dbReference>
<evidence type="ECO:0000256" key="2">
    <source>
        <dbReference type="ARBA" id="ARBA00004808"/>
    </source>
</evidence>
<evidence type="ECO:0000313" key="10">
    <source>
        <dbReference type="EMBL" id="BAI61649.1"/>
    </source>
</evidence>
<evidence type="ECO:0000256" key="1">
    <source>
        <dbReference type="ARBA" id="ARBA00001966"/>
    </source>
</evidence>
<dbReference type="Gene3D" id="3.40.50.11810">
    <property type="match status" value="1"/>
</dbReference>
<comment type="similarity">
    <text evidence="3">Belongs to the HdrB family.</text>
</comment>
<name>D1YYX7_METPS</name>
<reference evidence="12" key="4">
    <citation type="journal article" date="2011" name="PLoS ONE">
        <title>Genome sequence of a mesophilic hydrogenotrophic methanogen Methanocella paludicola, the first cultivated representative of the order Methanocellales.</title>
        <authorList>
            <person name="Sakai S."/>
            <person name="Takaki Y."/>
            <person name="Shimamura S."/>
            <person name="Sekine M."/>
            <person name="Tajima T."/>
            <person name="Kosugi H."/>
            <person name="Ichikawa N."/>
            <person name="Tasumi E."/>
            <person name="Hiraki A.T."/>
            <person name="Shimizu A."/>
            <person name="Kato Y."/>
            <person name="Nishiko R."/>
            <person name="Mori K."/>
            <person name="Fujita N."/>
            <person name="Imachi H."/>
            <person name="Takai K."/>
        </authorList>
    </citation>
    <scope>NUCLEOTIDE SEQUENCE [LARGE SCALE GENOMIC DNA]</scope>
    <source>
        <strain evidence="12">DSM 17711 / JCM 13418 / NBRC 101707 / SANAE</strain>
    </source>
</reference>
<dbReference type="InterPro" id="IPR051278">
    <property type="entry name" value="HdrB/HdrD_reductase"/>
</dbReference>
<proteinExistence type="inferred from homology"/>
<accession>D1YYX7</accession>
<dbReference type="PANTHER" id="PTHR42947">
    <property type="entry name" value="COB--COM HETERODISULFIDE REDUCTASE SUBUNIT B 1"/>
    <property type="match status" value="1"/>
</dbReference>
<keyword evidence="7" id="KW-0408">Iron</keyword>
<dbReference type="NCBIfam" id="TIGR03288">
    <property type="entry name" value="CoB_CoM_SS_B"/>
    <property type="match status" value="1"/>
</dbReference>
<dbReference type="STRING" id="304371.MCP_1577"/>
<keyword evidence="4" id="KW-0004">4Fe-4S</keyword>
<evidence type="ECO:0000313" key="12">
    <source>
        <dbReference type="Proteomes" id="UP000001882"/>
    </source>
</evidence>
<evidence type="ECO:0000259" key="9">
    <source>
        <dbReference type="Pfam" id="PF02754"/>
    </source>
</evidence>
<dbReference type="EMBL" id="AP011532">
    <property type="protein sequence ID" value="BAI61649.1"/>
    <property type="molecule type" value="Genomic_DNA"/>
</dbReference>
<comment type="pathway">
    <text evidence="2">Cofactor metabolism; coenzyme M-coenzyme B heterodisulfide reduction; coenzyme B and coenzyme M from coenzyme M-coenzyme B heterodisulfide: step 1/1.</text>
</comment>
<organism evidence="10 12">
    <name type="scientific">Methanocella paludicola (strain DSM 17711 / JCM 13418 / NBRC 101707 / SANAE)</name>
    <dbReference type="NCBI Taxonomy" id="304371"/>
    <lineage>
        <taxon>Archaea</taxon>
        <taxon>Methanobacteriati</taxon>
        <taxon>Methanobacteriota</taxon>
        <taxon>Stenosarchaea group</taxon>
        <taxon>Methanomicrobia</taxon>
        <taxon>Methanocellales</taxon>
        <taxon>Methanocellaceae</taxon>
        <taxon>Methanocella</taxon>
    </lineage>
</organism>
<keyword evidence="12" id="KW-1185">Reference proteome</keyword>
<dbReference type="OrthoDB" id="144689at2157"/>
<dbReference type="EMBL" id="AP011532">
    <property type="protein sequence ID" value="BAI62841.1"/>
    <property type="molecule type" value="Genomic_DNA"/>
</dbReference>
<dbReference type="AlphaFoldDB" id="D1YYX7"/>
<protein>
    <submittedName>
        <fullName evidence="10">CoB--CoM heterodisulfide reductase subunit B</fullName>
    </submittedName>
</protein>
<keyword evidence="8" id="KW-0411">Iron-sulfur</keyword>
<evidence type="ECO:0000256" key="6">
    <source>
        <dbReference type="ARBA" id="ARBA00023002"/>
    </source>
</evidence>
<dbReference type="GO" id="GO:0051539">
    <property type="term" value="F:4 iron, 4 sulfur cluster binding"/>
    <property type="evidence" value="ECO:0007669"/>
    <property type="project" value="UniProtKB-KW"/>
</dbReference>
<reference evidence="10 12" key="1">
    <citation type="journal article" date="2007" name="Appl. Environ. Microbiol.">
        <title>Isolation of key methanogens for global methane emission from rice paddy fields: a novel isolate affiliated with the clone cluster rice cluster I.</title>
        <authorList>
            <person name="Sakai S."/>
            <person name="Imachi H."/>
            <person name="Sekiguchi Y."/>
            <person name="Ohashi A."/>
            <person name="Harada H."/>
            <person name="Kamagata Y."/>
        </authorList>
    </citation>
    <scope>NUCLEOTIDE SEQUENCE [LARGE SCALE GENOMIC DNA]</scope>
    <source>
        <strain evidence="12">DSM 17711 / JCM 13418 / NBRC 101707 / SANAE</strain>
        <strain evidence="10">SANAE</strain>
    </source>
</reference>
<dbReference type="KEGG" id="mpd:MCP_1577"/>
<evidence type="ECO:0000256" key="4">
    <source>
        <dbReference type="ARBA" id="ARBA00022485"/>
    </source>
</evidence>
<dbReference type="eggNOG" id="arCOG00338">
    <property type="taxonomic scope" value="Archaea"/>
</dbReference>
<keyword evidence="5" id="KW-0484">Methanogenesis</keyword>
<evidence type="ECO:0000256" key="3">
    <source>
        <dbReference type="ARBA" id="ARBA00010431"/>
    </source>
</evidence>
<reference evidence="10" key="3">
    <citation type="submission" date="2009-06" db="EMBL/GenBank/DDBJ databases">
        <title>Complete Genome Sequence of the Mesophilic Hydrogenotrophic Methanogenic Archaea, Methanocella paludicola.</title>
        <authorList>
            <person name="Sakai S."/>
            <person name="Takaki Y."/>
            <person name="Shimamura S."/>
            <person name="Sekine M."/>
            <person name="Tajima T."/>
            <person name="Kosugi H."/>
            <person name="Ichikawa N."/>
            <person name="Tasumi E."/>
            <person name="Hiraki A."/>
            <person name="Shimizu A."/>
            <person name="Kato Y."/>
            <person name="Nishiko R."/>
            <person name="Ito M."/>
            <person name="Mori K."/>
            <person name="Fujita N."/>
            <person name="Imachi H."/>
            <person name="Takai K."/>
        </authorList>
    </citation>
    <scope>NUCLEOTIDE SEQUENCE</scope>
    <source>
        <strain evidence="10">SANAE</strain>
    </source>
</reference>
<dbReference type="PATRIC" id="fig|304371.9.peg.1613"/>
<keyword evidence="6" id="KW-0560">Oxidoreductase</keyword>
<evidence type="ECO:0000256" key="7">
    <source>
        <dbReference type="ARBA" id="ARBA00023004"/>
    </source>
</evidence>
<dbReference type="GO" id="GO:0051912">
    <property type="term" value="F:CoB--CoM heterodisulfide reductase activity"/>
    <property type="evidence" value="ECO:0007669"/>
    <property type="project" value="InterPro"/>
</dbReference>
<evidence type="ECO:0000256" key="8">
    <source>
        <dbReference type="ARBA" id="ARBA00023014"/>
    </source>
</evidence>
<comment type="cofactor">
    <cofactor evidence="1">
        <name>[4Fe-4S] cluster</name>
        <dbReference type="ChEBI" id="CHEBI:49883"/>
    </cofactor>
</comment>
<dbReference type="Proteomes" id="UP000001882">
    <property type="component" value="Chromosome"/>
</dbReference>
<evidence type="ECO:0000313" key="11">
    <source>
        <dbReference type="EMBL" id="BAI62841.1"/>
    </source>
</evidence>
<dbReference type="RefSeq" id="WP_012900328.1">
    <property type="nucleotide sequence ID" value="NC_013665.1"/>
</dbReference>
<dbReference type="PANTHER" id="PTHR42947:SF1">
    <property type="entry name" value="COB--COM HETERODISULFIDE REDUCTASE SUBUNIT B 1"/>
    <property type="match status" value="1"/>
</dbReference>
<dbReference type="KEGG" id="mpd:MCP_2769"/>
<feature type="domain" description="Cysteine-rich" evidence="9">
    <location>
        <begin position="10"/>
        <end position="90"/>
    </location>
</feature>
<evidence type="ECO:0000256" key="5">
    <source>
        <dbReference type="ARBA" id="ARBA00022994"/>
    </source>
</evidence>
<dbReference type="UniPathway" id="UPA00647">
    <property type="reaction ID" value="UER00700"/>
</dbReference>